<dbReference type="AlphaFoldDB" id="A0A382IIT3"/>
<sequence length="52" mass="5817">MLYMGEDMGELIKNRGNKTTWRLISQREMENVMLGWAPDPKSGVSTISTTAA</sequence>
<organism evidence="1">
    <name type="scientific">marine metagenome</name>
    <dbReference type="NCBI Taxonomy" id="408172"/>
    <lineage>
        <taxon>unclassified sequences</taxon>
        <taxon>metagenomes</taxon>
        <taxon>ecological metagenomes</taxon>
    </lineage>
</organism>
<proteinExistence type="predicted"/>
<name>A0A382IIT3_9ZZZZ</name>
<evidence type="ECO:0000313" key="1">
    <source>
        <dbReference type="EMBL" id="SVB99458.1"/>
    </source>
</evidence>
<reference evidence="1" key="1">
    <citation type="submission" date="2018-05" db="EMBL/GenBank/DDBJ databases">
        <authorList>
            <person name="Lanie J.A."/>
            <person name="Ng W.-L."/>
            <person name="Kazmierczak K.M."/>
            <person name="Andrzejewski T.M."/>
            <person name="Davidsen T.M."/>
            <person name="Wayne K.J."/>
            <person name="Tettelin H."/>
            <person name="Glass J.I."/>
            <person name="Rusch D."/>
            <person name="Podicherti R."/>
            <person name="Tsui H.-C.T."/>
            <person name="Winkler M.E."/>
        </authorList>
    </citation>
    <scope>NUCLEOTIDE SEQUENCE</scope>
</reference>
<accession>A0A382IIT3</accession>
<gene>
    <name evidence="1" type="ORF">METZ01_LOCUS252312</name>
</gene>
<dbReference type="EMBL" id="UINC01067622">
    <property type="protein sequence ID" value="SVB99458.1"/>
    <property type="molecule type" value="Genomic_DNA"/>
</dbReference>
<protein>
    <submittedName>
        <fullName evidence="1">Uncharacterized protein</fullName>
    </submittedName>
</protein>